<evidence type="ECO:0000313" key="3">
    <source>
        <dbReference type="Proteomes" id="UP000018877"/>
    </source>
</evidence>
<dbReference type="AlphaFoldDB" id="A0AB94IKL7"/>
<accession>A0AB94IKL7</accession>
<evidence type="ECO:0000313" key="2">
    <source>
        <dbReference type="EMBL" id="ETI67606.1"/>
    </source>
</evidence>
<reference evidence="2 3" key="1">
    <citation type="journal article" date="2014" name="Environ. Microbiol.">
        <title>The nitrate-ammonifying and nosZ-carrying bacterium Bacillus vireti is a potent source and sink for nitric and nitrous oxide under high nitrate conditions.</title>
        <authorList>
            <person name="Mania D."/>
            <person name="Heylen K."/>
            <person name="van Spanning R.J."/>
            <person name="Frostegard A."/>
        </authorList>
    </citation>
    <scope>NUCLEOTIDE SEQUENCE [LARGE SCALE GENOMIC DNA]</scope>
    <source>
        <strain evidence="2 3">LMG 21834</strain>
    </source>
</reference>
<gene>
    <name evidence="2" type="ORF">BAVI_17292</name>
</gene>
<protein>
    <submittedName>
        <fullName evidence="2">Uncharacterized protein</fullName>
    </submittedName>
</protein>
<comment type="caution">
    <text evidence="2">The sequence shown here is derived from an EMBL/GenBank/DDBJ whole genome shotgun (WGS) entry which is preliminary data.</text>
</comment>
<sequence>AQFAEEAGSPPAPRKVKPWNGNQHSLFNTANAKKVDIPIWAVHFKKGGILESIMLQGFPHIYGSIQKNEEKIKKAVHFTAFKLKCLFQICSVEVEVV</sequence>
<keyword evidence="3" id="KW-1185">Reference proteome</keyword>
<organism evidence="2 3">
    <name type="scientific">Neobacillus vireti LMG 21834</name>
    <dbReference type="NCBI Taxonomy" id="1131730"/>
    <lineage>
        <taxon>Bacteria</taxon>
        <taxon>Bacillati</taxon>
        <taxon>Bacillota</taxon>
        <taxon>Bacilli</taxon>
        <taxon>Bacillales</taxon>
        <taxon>Bacillaceae</taxon>
        <taxon>Neobacillus</taxon>
    </lineage>
</organism>
<dbReference type="EMBL" id="ALAN01000092">
    <property type="protein sequence ID" value="ETI67606.1"/>
    <property type="molecule type" value="Genomic_DNA"/>
</dbReference>
<proteinExistence type="predicted"/>
<feature type="non-terminal residue" evidence="2">
    <location>
        <position position="1"/>
    </location>
</feature>
<evidence type="ECO:0000256" key="1">
    <source>
        <dbReference type="SAM" id="MobiDB-lite"/>
    </source>
</evidence>
<dbReference type="Proteomes" id="UP000018877">
    <property type="component" value="Unassembled WGS sequence"/>
</dbReference>
<feature type="region of interest" description="Disordered" evidence="1">
    <location>
        <begin position="1"/>
        <end position="21"/>
    </location>
</feature>
<name>A0AB94IKL7_9BACI</name>